<dbReference type="InterPro" id="IPR046111">
    <property type="entry name" value="DUF6048"/>
</dbReference>
<evidence type="ECO:0000313" key="3">
    <source>
        <dbReference type="Proteomes" id="UP000599179"/>
    </source>
</evidence>
<accession>A0ABQ1SGI6</accession>
<dbReference type="EMBL" id="BMGM01000003">
    <property type="protein sequence ID" value="GGE29906.1"/>
    <property type="molecule type" value="Genomic_DNA"/>
</dbReference>
<name>A0ABQ1SGI6_9FLAO</name>
<feature type="chain" id="PRO_5046690178" description="Outer membrane protein beta-barrel domain-containing protein" evidence="1">
    <location>
        <begin position="21"/>
        <end position="245"/>
    </location>
</feature>
<comment type="caution">
    <text evidence="2">The sequence shown here is derived from an EMBL/GenBank/DDBJ whole genome shotgun (WGS) entry which is preliminary data.</text>
</comment>
<evidence type="ECO:0008006" key="4">
    <source>
        <dbReference type="Google" id="ProtNLM"/>
    </source>
</evidence>
<sequence length="245" mass="28701">MNRIFLFFISCFFCCSSLIAQQEQEQEQETKKRDSIFYKERYGLMLGTDLYKLSRNFYDDDYTGFEINGDFRFTKKLWFSGEIGFEETSFEEVYIDNSTSGSYIKLGGIYNFYDNWLGMDNILFGGFRVGFSTFSQDLNSYRITVRDNYFEPDIREISRSFSNLNAVWTEFQGGIRVEVLKNLFLGAHVQLKVMVSQSELSNFENLYVPGFNRTYTDSRIGAGFGYSIRYLIPIFSKQRAQAVDY</sequence>
<organism evidence="2 3">
    <name type="scientific">Psychroflexus planctonicus</name>
    <dbReference type="NCBI Taxonomy" id="1526575"/>
    <lineage>
        <taxon>Bacteria</taxon>
        <taxon>Pseudomonadati</taxon>
        <taxon>Bacteroidota</taxon>
        <taxon>Flavobacteriia</taxon>
        <taxon>Flavobacteriales</taxon>
        <taxon>Flavobacteriaceae</taxon>
        <taxon>Psychroflexus</taxon>
    </lineage>
</organism>
<dbReference type="Pfam" id="PF19515">
    <property type="entry name" value="DUF6048"/>
    <property type="match status" value="1"/>
</dbReference>
<dbReference type="SUPFAM" id="SSF103515">
    <property type="entry name" value="Autotransporter"/>
    <property type="match status" value="1"/>
</dbReference>
<reference evidence="3" key="1">
    <citation type="journal article" date="2019" name="Int. J. Syst. Evol. Microbiol.">
        <title>The Global Catalogue of Microorganisms (GCM) 10K type strain sequencing project: providing services to taxonomists for standard genome sequencing and annotation.</title>
        <authorList>
            <consortium name="The Broad Institute Genomics Platform"/>
            <consortium name="The Broad Institute Genome Sequencing Center for Infectious Disease"/>
            <person name="Wu L."/>
            <person name="Ma J."/>
        </authorList>
    </citation>
    <scope>NUCLEOTIDE SEQUENCE [LARGE SCALE GENOMIC DNA]</scope>
    <source>
        <strain evidence="3">CGMCC 1.12931</strain>
    </source>
</reference>
<proteinExistence type="predicted"/>
<evidence type="ECO:0000256" key="1">
    <source>
        <dbReference type="SAM" id="SignalP"/>
    </source>
</evidence>
<gene>
    <name evidence="2" type="ORF">GCM10010832_08040</name>
</gene>
<dbReference type="InterPro" id="IPR036709">
    <property type="entry name" value="Autotransporte_beta_dom_sf"/>
</dbReference>
<dbReference type="Proteomes" id="UP000599179">
    <property type="component" value="Unassembled WGS sequence"/>
</dbReference>
<evidence type="ECO:0000313" key="2">
    <source>
        <dbReference type="EMBL" id="GGE29906.1"/>
    </source>
</evidence>
<keyword evidence="3" id="KW-1185">Reference proteome</keyword>
<keyword evidence="1" id="KW-0732">Signal</keyword>
<feature type="signal peptide" evidence="1">
    <location>
        <begin position="1"/>
        <end position="20"/>
    </location>
</feature>
<protein>
    <recommendedName>
        <fullName evidence="4">Outer membrane protein beta-barrel domain-containing protein</fullName>
    </recommendedName>
</protein>